<evidence type="ECO:0000313" key="3">
    <source>
        <dbReference type="WBParaSite" id="EVEC_0000231801-mRNA-1"/>
    </source>
</evidence>
<reference evidence="1 2" key="2">
    <citation type="submission" date="2018-10" db="EMBL/GenBank/DDBJ databases">
        <authorList>
            <consortium name="Pathogen Informatics"/>
        </authorList>
    </citation>
    <scope>NUCLEOTIDE SEQUENCE [LARGE SCALE GENOMIC DNA]</scope>
</reference>
<organism evidence="3">
    <name type="scientific">Enterobius vermicularis</name>
    <name type="common">Human pinworm</name>
    <dbReference type="NCBI Taxonomy" id="51028"/>
    <lineage>
        <taxon>Eukaryota</taxon>
        <taxon>Metazoa</taxon>
        <taxon>Ecdysozoa</taxon>
        <taxon>Nematoda</taxon>
        <taxon>Chromadorea</taxon>
        <taxon>Rhabditida</taxon>
        <taxon>Spirurina</taxon>
        <taxon>Oxyuridomorpha</taxon>
        <taxon>Oxyuroidea</taxon>
        <taxon>Oxyuridae</taxon>
        <taxon>Enterobius</taxon>
    </lineage>
</organism>
<dbReference type="Proteomes" id="UP000274131">
    <property type="component" value="Unassembled WGS sequence"/>
</dbReference>
<name>A0A0N4UXP7_ENTVE</name>
<dbReference type="STRING" id="51028.A0A0N4UXP7"/>
<dbReference type="WBParaSite" id="EVEC_0000231801-mRNA-1">
    <property type="protein sequence ID" value="EVEC_0000231801-mRNA-1"/>
    <property type="gene ID" value="EVEC_0000231801"/>
</dbReference>
<sequence>MTIGLEEWFSNFTQIFGHRLTPQILATVPRPYTELAIFGAFKGGELASVIGGCVVHPIYRAYLKSRLTPETTTNNSFKIIRSTCRRLQGRFLLGGLLLGPVVALLCVTNRTSDEVKELCYRIRCSERNLVTDRLSFCLGFVGWYWKRFQGAVDGINIAVLYALFYFTVLRDRTLPLLVDKVKPEERLPTAKDSEQMKSVFHGFLYRRKTDFEKSKGERTEQN</sequence>
<dbReference type="PANTHER" id="PTHR38636">
    <property type="entry name" value="PROTEIN CBG20488"/>
    <property type="match status" value="1"/>
</dbReference>
<evidence type="ECO:0000313" key="2">
    <source>
        <dbReference type="Proteomes" id="UP000274131"/>
    </source>
</evidence>
<accession>A0A0N4UXP7</accession>
<proteinExistence type="predicted"/>
<dbReference type="OrthoDB" id="5793798at2759"/>
<dbReference type="PANTHER" id="PTHR38636:SF2">
    <property type="entry name" value="TRANSCELLULAR CHAPERONE SIGNALING (X)CROSS TISSUE"/>
    <property type="match status" value="1"/>
</dbReference>
<dbReference type="AlphaFoldDB" id="A0A0N4UXP7"/>
<protein>
    <submittedName>
        <fullName evidence="3">Carrier protein</fullName>
    </submittedName>
</protein>
<dbReference type="Pfam" id="PF08560">
    <property type="entry name" value="DUF1757"/>
    <property type="match status" value="1"/>
</dbReference>
<gene>
    <name evidence="1" type="ORF">EVEC_LOCUS2026</name>
</gene>
<dbReference type="EMBL" id="UXUI01007306">
    <property type="protein sequence ID" value="VDD86883.1"/>
    <property type="molecule type" value="Genomic_DNA"/>
</dbReference>
<dbReference type="InterPro" id="IPR013869">
    <property type="entry name" value="DUF1757"/>
</dbReference>
<reference evidence="3" key="1">
    <citation type="submission" date="2017-02" db="UniProtKB">
        <authorList>
            <consortium name="WormBaseParasite"/>
        </authorList>
    </citation>
    <scope>IDENTIFICATION</scope>
</reference>
<keyword evidence="2" id="KW-1185">Reference proteome</keyword>
<evidence type="ECO:0000313" key="1">
    <source>
        <dbReference type="EMBL" id="VDD86883.1"/>
    </source>
</evidence>